<accession>A0A7W2A7W6</accession>
<keyword evidence="3" id="KW-1185">Reference proteome</keyword>
<reference evidence="2 3" key="1">
    <citation type="submission" date="2020-07" db="EMBL/GenBank/DDBJ databases">
        <authorList>
            <person name="Feng H."/>
        </authorList>
    </citation>
    <scope>NUCLEOTIDE SEQUENCE [LARGE SCALE GENOMIC DNA]</scope>
    <source>
        <strain evidence="3">s-10</strain>
    </source>
</reference>
<dbReference type="AlphaFoldDB" id="A0A7W2A7W6"/>
<dbReference type="EMBL" id="JACEIQ010000002">
    <property type="protein sequence ID" value="MBA4493547.1"/>
    <property type="molecule type" value="Genomic_DNA"/>
</dbReference>
<evidence type="ECO:0000313" key="2">
    <source>
        <dbReference type="EMBL" id="MBA4493547.1"/>
    </source>
</evidence>
<evidence type="ECO:0000313" key="3">
    <source>
        <dbReference type="Proteomes" id="UP000535491"/>
    </source>
</evidence>
<name>A0A7W2A7W6_9BACL</name>
<proteinExistence type="predicted"/>
<organism evidence="2 3">
    <name type="scientific">Paenactinomyces guangxiensis</name>
    <dbReference type="NCBI Taxonomy" id="1490290"/>
    <lineage>
        <taxon>Bacteria</taxon>
        <taxon>Bacillati</taxon>
        <taxon>Bacillota</taxon>
        <taxon>Bacilli</taxon>
        <taxon>Bacillales</taxon>
        <taxon>Thermoactinomycetaceae</taxon>
        <taxon>Paenactinomyces</taxon>
    </lineage>
</organism>
<dbReference type="Proteomes" id="UP000535491">
    <property type="component" value="Unassembled WGS sequence"/>
</dbReference>
<feature type="region of interest" description="Disordered" evidence="1">
    <location>
        <begin position="34"/>
        <end position="71"/>
    </location>
</feature>
<evidence type="ECO:0000256" key="1">
    <source>
        <dbReference type="SAM" id="MobiDB-lite"/>
    </source>
</evidence>
<comment type="caution">
    <text evidence="2">The sequence shown here is derived from an EMBL/GenBank/DDBJ whole genome shotgun (WGS) entry which is preliminary data.</text>
</comment>
<dbReference type="RefSeq" id="WP_181750767.1">
    <property type="nucleotide sequence ID" value="NZ_JACEIQ010000002.1"/>
</dbReference>
<gene>
    <name evidence="2" type="ORF">H1191_04435</name>
</gene>
<sequence>MTEREVLKDISKLYEELSSLKGRLTVVEESIRKMTQPQQTYQPTSVQEQLAQQMMLRSSQPDRSPQQYSGR</sequence>
<protein>
    <submittedName>
        <fullName evidence="2">Uncharacterized protein</fullName>
    </submittedName>
</protein>